<keyword evidence="2" id="KW-0539">Nucleus</keyword>
<evidence type="ECO:0000256" key="3">
    <source>
        <dbReference type="SAM" id="MobiDB-lite"/>
    </source>
</evidence>
<dbReference type="GO" id="GO:0005634">
    <property type="term" value="C:nucleus"/>
    <property type="evidence" value="ECO:0007669"/>
    <property type="project" value="UniProtKB-SubCell"/>
</dbReference>
<feature type="compositionally biased region" description="Acidic residues" evidence="3">
    <location>
        <begin position="684"/>
        <end position="696"/>
    </location>
</feature>
<comment type="caution">
    <text evidence="5">The sequence shown here is derived from an EMBL/GenBank/DDBJ whole genome shotgun (WGS) entry which is preliminary data.</text>
</comment>
<organism evidence="5 6">
    <name type="scientific">Agrocybe pediades</name>
    <dbReference type="NCBI Taxonomy" id="84607"/>
    <lineage>
        <taxon>Eukaryota</taxon>
        <taxon>Fungi</taxon>
        <taxon>Dikarya</taxon>
        <taxon>Basidiomycota</taxon>
        <taxon>Agaricomycotina</taxon>
        <taxon>Agaricomycetes</taxon>
        <taxon>Agaricomycetidae</taxon>
        <taxon>Agaricales</taxon>
        <taxon>Agaricineae</taxon>
        <taxon>Strophariaceae</taxon>
        <taxon>Agrocybe</taxon>
    </lineage>
</organism>
<dbReference type="AlphaFoldDB" id="A0A8H4VS96"/>
<feature type="compositionally biased region" description="Low complexity" evidence="3">
    <location>
        <begin position="735"/>
        <end position="751"/>
    </location>
</feature>
<sequence>MLTNFVVSELNSATDRIMDVDVPQPTRFSPFINFFDVTNNFPWQEPRPEQIRHRRTLMDDSLIFDILLRSGGVLETYSLYPPETQQGLQNLLDAIASSHYDTLKKDCLVYFLLKWHQDGRERYFQQQRCIPPQFVALADAYWYLDTGINVPKAVAILSDLRLNREHVSKIIRAISLSPESEPLIRRYVQTAKPALVEPMDIECYTLALAESSIREAWEYTRTFDDTENMRTRLLRRIFEWSVTPKPRPAALKQLLALPLSTMEESVLNQFVQKAPHSMKFQDVAILQDLVCVRLIQGGRYSEAIKLDHQFTSITSQKNLKLTRDRSSMVKEVYSALSAVERALLDLELDPTIPKTAPLTPKPATPQARRSAAQPKDSPLSQSWEDVRVPDALLNKTTPLKDVRVPPTPNIGNSSLFASTSSIAATAPIFPIDFGNSVASGSGPRKSLPLTSSVLGHPRNSMSGVASRMAFNNGPAIASPVSGMKIPAPTQTPQKQPHVFVSASSQPNAFYQPPPTKTNGVKRSFEDITMSPGQPEVTSPGVVHQDADGDQDMEGQKEDDVQPVVEVPQIEIEKKDASLEQPDDEGAALEYSVFESESRKKPRPSSKPASKKATRRAPPGSFVSEDEEATEEEHNTDSQRKKRPARVSAARAATSDTASKPPAKKARKVKDQDLSRSIPGSYGGEENEEVEEVEEEDRVAPLPSPPKRAVRKGRSSSSMEVPDDFEGVKTRRRSSRLTTGGSVAGSSVNGGSPEQPATKRKGTRSAGAAKKKR</sequence>
<feature type="domain" description="ELYS-like" evidence="4">
    <location>
        <begin position="62"/>
        <end position="273"/>
    </location>
</feature>
<protein>
    <recommendedName>
        <fullName evidence="4">ELYS-like domain-containing protein</fullName>
    </recommendedName>
</protein>
<name>A0A8H4VS96_9AGAR</name>
<feature type="region of interest" description="Disordered" evidence="3">
    <location>
        <begin position="504"/>
        <end position="772"/>
    </location>
</feature>
<gene>
    <name evidence="5" type="ORF">D9613_009884</name>
</gene>
<evidence type="ECO:0000256" key="1">
    <source>
        <dbReference type="ARBA" id="ARBA00004123"/>
    </source>
</evidence>
<dbReference type="EMBL" id="JAACJL010000017">
    <property type="protein sequence ID" value="KAF4618465.1"/>
    <property type="molecule type" value="Genomic_DNA"/>
</dbReference>
<evidence type="ECO:0000256" key="2">
    <source>
        <dbReference type="ARBA" id="ARBA00023242"/>
    </source>
</evidence>
<evidence type="ECO:0000313" key="5">
    <source>
        <dbReference type="EMBL" id="KAF4618465.1"/>
    </source>
</evidence>
<comment type="subcellular location">
    <subcellularLocation>
        <location evidence="1">Nucleus</location>
    </subcellularLocation>
</comment>
<reference evidence="5 6" key="1">
    <citation type="submission" date="2019-12" db="EMBL/GenBank/DDBJ databases">
        <authorList>
            <person name="Floudas D."/>
            <person name="Bentzer J."/>
            <person name="Ahren D."/>
            <person name="Johansson T."/>
            <person name="Persson P."/>
            <person name="Tunlid A."/>
        </authorList>
    </citation>
    <scope>NUCLEOTIDE SEQUENCE [LARGE SCALE GENOMIC DNA]</scope>
    <source>
        <strain evidence="5 6">CBS 102.39</strain>
    </source>
</reference>
<dbReference type="InterPro" id="IPR025151">
    <property type="entry name" value="ELYS_dom"/>
</dbReference>
<evidence type="ECO:0000313" key="6">
    <source>
        <dbReference type="Proteomes" id="UP000521872"/>
    </source>
</evidence>
<feature type="compositionally biased region" description="Basic residues" evidence="3">
    <location>
        <begin position="757"/>
        <end position="772"/>
    </location>
</feature>
<proteinExistence type="predicted"/>
<feature type="region of interest" description="Disordered" evidence="3">
    <location>
        <begin position="351"/>
        <end position="385"/>
    </location>
</feature>
<feature type="compositionally biased region" description="Basic residues" evidence="3">
    <location>
        <begin position="599"/>
        <end position="614"/>
    </location>
</feature>
<feature type="compositionally biased region" description="Low complexity" evidence="3">
    <location>
        <begin position="645"/>
        <end position="659"/>
    </location>
</feature>
<evidence type="ECO:0000259" key="4">
    <source>
        <dbReference type="Pfam" id="PF13934"/>
    </source>
</evidence>
<dbReference type="Pfam" id="PF13934">
    <property type="entry name" value="ELYS"/>
    <property type="match status" value="1"/>
</dbReference>
<keyword evidence="6" id="KW-1185">Reference proteome</keyword>
<dbReference type="Proteomes" id="UP000521872">
    <property type="component" value="Unassembled WGS sequence"/>
</dbReference>
<accession>A0A8H4VS96</accession>